<gene>
    <name evidence="7" type="ORF">IEO70_12465</name>
</gene>
<organism evidence="7 8">
    <name type="scientific">Peribacillus faecalis</name>
    <dbReference type="NCBI Taxonomy" id="2772559"/>
    <lineage>
        <taxon>Bacteria</taxon>
        <taxon>Bacillati</taxon>
        <taxon>Bacillota</taxon>
        <taxon>Bacilli</taxon>
        <taxon>Bacillales</taxon>
        <taxon>Bacillaceae</taxon>
        <taxon>Peribacillus</taxon>
    </lineage>
</organism>
<reference evidence="7" key="1">
    <citation type="submission" date="2020-09" db="EMBL/GenBank/DDBJ databases">
        <title>Bacillus faecalis sp. nov., a moderately halophilic bacterium isolated from cow faeces.</title>
        <authorList>
            <person name="Jiang L."/>
            <person name="Lee J."/>
        </authorList>
    </citation>
    <scope>NUCLEOTIDE SEQUENCE</scope>
    <source>
        <strain evidence="7">AGMB 02131</strain>
    </source>
</reference>
<dbReference type="Proteomes" id="UP000602076">
    <property type="component" value="Unassembled WGS sequence"/>
</dbReference>
<dbReference type="CDD" id="cd00615">
    <property type="entry name" value="Orn_deC_like"/>
    <property type="match status" value="1"/>
</dbReference>
<dbReference type="InterPro" id="IPR008286">
    <property type="entry name" value="Prn/Lys/Arg_de-COase_C"/>
</dbReference>
<evidence type="ECO:0000256" key="1">
    <source>
        <dbReference type="ARBA" id="ARBA00001933"/>
    </source>
</evidence>
<dbReference type="InterPro" id="IPR015424">
    <property type="entry name" value="PyrdxlP-dep_Trfase"/>
</dbReference>
<keyword evidence="7" id="KW-0808">Transferase</keyword>
<dbReference type="GO" id="GO:0016831">
    <property type="term" value="F:carboxy-lyase activity"/>
    <property type="evidence" value="ECO:0007669"/>
    <property type="project" value="UniProtKB-KW"/>
</dbReference>
<dbReference type="RefSeq" id="WP_190998702.1">
    <property type="nucleotide sequence ID" value="NZ_JACXSI010000029.1"/>
</dbReference>
<dbReference type="Gene3D" id="3.40.640.10">
    <property type="entry name" value="Type I PLP-dependent aspartate aminotransferase-like (Major domain)"/>
    <property type="match status" value="1"/>
</dbReference>
<dbReference type="InterPro" id="IPR000310">
    <property type="entry name" value="Orn/Lys/Arg_deCO2ase_major_dom"/>
</dbReference>
<dbReference type="PANTHER" id="PTHR43277:SF4">
    <property type="entry name" value="ARGININE DECARBOXYLASE"/>
    <property type="match status" value="1"/>
</dbReference>
<evidence type="ECO:0000259" key="6">
    <source>
        <dbReference type="PROSITE" id="PS00703"/>
    </source>
</evidence>
<evidence type="ECO:0000256" key="2">
    <source>
        <dbReference type="ARBA" id="ARBA00010671"/>
    </source>
</evidence>
<dbReference type="SUPFAM" id="SSF53383">
    <property type="entry name" value="PLP-dependent transferases"/>
    <property type="match status" value="1"/>
</dbReference>
<evidence type="ECO:0000313" key="7">
    <source>
        <dbReference type="EMBL" id="MBD3109162.1"/>
    </source>
</evidence>
<evidence type="ECO:0000313" key="8">
    <source>
        <dbReference type="Proteomes" id="UP000602076"/>
    </source>
</evidence>
<keyword evidence="8" id="KW-1185">Reference proteome</keyword>
<keyword evidence="5" id="KW-0456">Lyase</keyword>
<dbReference type="InterPro" id="IPR015421">
    <property type="entry name" value="PyrdxlP-dep_Trfase_major"/>
</dbReference>
<evidence type="ECO:0000256" key="3">
    <source>
        <dbReference type="ARBA" id="ARBA00022793"/>
    </source>
</evidence>
<sequence length="487" mass="53749">MKATEKLSQERAPIYEALEQFKKQRIVPFDVPGHKRGRGNKELTEFLGEKCVGVDVNSMKPLDNLCHPVSVIKEAEMLAAEAFGAAHAFFMVNGTTSAVQAMVLTACKHGDKIILPRNVHRSVINALVLCGAEPVYVNPEMDERLGIALGMSLDQVERAIKNNPDAKAIFVNNPTYYGICSDLRGIVKLAHQHNMLVLADEAHGTHFSFSEELPVSAMEAGADMASVSMHKSGGSLTQSSFLLMGPNVNAGYARQIVNLTQTTSGSYLLLSSLDISRRNLALNGEGIFKQVMELAEYVRGEINKIGDYYAFSKELINGDSIYDFDVTKLSVHTLDIGLAGIEVYDMLRDEYDIQIEFGDIGNILAYVSVGDRKRDVERLVSALSEIRRRYRSDKSGLFTQEYIDPKVIVTPQKAFYAEKESLPLRETVGRVCSEFVMCYPPGIPILAPGEQITSGIIDYIEYAKEKGCTMTGPEDADIERLNVLKGV</sequence>
<comment type="similarity">
    <text evidence="2">Belongs to the Orn/Lys/Arg decarboxylase class-I family.</text>
</comment>
<protein>
    <submittedName>
        <fullName evidence="7">Aminotransferase class I/II-fold pyridoxal phosphate-dependent enzyme</fullName>
    </submittedName>
</protein>
<keyword evidence="7" id="KW-0032">Aminotransferase</keyword>
<evidence type="ECO:0000256" key="5">
    <source>
        <dbReference type="ARBA" id="ARBA00023239"/>
    </source>
</evidence>
<dbReference type="Gene3D" id="3.90.100.10">
    <property type="entry name" value="Orn/Lys/Arg decarboxylase, C-terminal domain"/>
    <property type="match status" value="1"/>
</dbReference>
<feature type="domain" description="Orn/Lys/Arg decarboxylases family 1 pyridoxal-P attachment site" evidence="6">
    <location>
        <begin position="226"/>
        <end position="240"/>
    </location>
</feature>
<accession>A0A927HC14</accession>
<dbReference type="GO" id="GO:0008483">
    <property type="term" value="F:transaminase activity"/>
    <property type="evidence" value="ECO:0007669"/>
    <property type="project" value="UniProtKB-KW"/>
</dbReference>
<evidence type="ECO:0000256" key="4">
    <source>
        <dbReference type="ARBA" id="ARBA00022898"/>
    </source>
</evidence>
<dbReference type="EMBL" id="JACXSI010000029">
    <property type="protein sequence ID" value="MBD3109162.1"/>
    <property type="molecule type" value="Genomic_DNA"/>
</dbReference>
<dbReference type="Pfam" id="PF01276">
    <property type="entry name" value="OKR_DC_1"/>
    <property type="match status" value="1"/>
</dbReference>
<proteinExistence type="inferred from homology"/>
<comment type="caution">
    <text evidence="7">The sequence shown here is derived from an EMBL/GenBank/DDBJ whole genome shotgun (WGS) entry which is preliminary data.</text>
</comment>
<keyword evidence="4" id="KW-0663">Pyridoxal phosphate</keyword>
<keyword evidence="3" id="KW-0210">Decarboxylase</keyword>
<dbReference type="Pfam" id="PF03711">
    <property type="entry name" value="OKR_DC_1_C"/>
    <property type="match status" value="1"/>
</dbReference>
<comment type="cofactor">
    <cofactor evidence="1">
        <name>pyridoxal 5'-phosphate</name>
        <dbReference type="ChEBI" id="CHEBI:597326"/>
    </cofactor>
</comment>
<dbReference type="PROSITE" id="PS00703">
    <property type="entry name" value="OKR_DC_1"/>
    <property type="match status" value="1"/>
</dbReference>
<dbReference type="AlphaFoldDB" id="A0A927HC14"/>
<dbReference type="PANTHER" id="PTHR43277">
    <property type="entry name" value="ARGININE DECARBOXYLASE"/>
    <property type="match status" value="1"/>
</dbReference>
<name>A0A927HC14_9BACI</name>
<dbReference type="InterPro" id="IPR052357">
    <property type="entry name" value="Orn_Lys_Arg_decarboxylase-I"/>
</dbReference>